<dbReference type="GO" id="GO:0005737">
    <property type="term" value="C:cytoplasm"/>
    <property type="evidence" value="ECO:0007669"/>
    <property type="project" value="UniProtKB-SubCell"/>
</dbReference>
<gene>
    <name evidence="4" type="ORF">M501DRAFT_396947</name>
</gene>
<dbReference type="Gene3D" id="1.25.10.10">
    <property type="entry name" value="Leucine-rich Repeat Variant"/>
    <property type="match status" value="1"/>
</dbReference>
<dbReference type="InterPro" id="IPR011989">
    <property type="entry name" value="ARM-like"/>
</dbReference>
<name>A0A9P4SGE3_9PEZI</name>
<dbReference type="EMBL" id="MU006090">
    <property type="protein sequence ID" value="KAF2842198.1"/>
    <property type="molecule type" value="Genomic_DNA"/>
</dbReference>
<dbReference type="Proteomes" id="UP000799429">
    <property type="component" value="Unassembled WGS sequence"/>
</dbReference>
<evidence type="ECO:0000256" key="1">
    <source>
        <dbReference type="ARBA" id="ARBA00004496"/>
    </source>
</evidence>
<dbReference type="AlphaFoldDB" id="A0A9P4SGE3"/>
<accession>A0A9P4SGE3</accession>
<keyword evidence="5" id="KW-1185">Reference proteome</keyword>
<feature type="domain" description="UNC-45/Cro1/She4 central" evidence="3">
    <location>
        <begin position="220"/>
        <end position="370"/>
    </location>
</feature>
<dbReference type="OrthoDB" id="5574718at2759"/>
<dbReference type="PANTHER" id="PTHR45994">
    <property type="entry name" value="FI21225P1"/>
    <property type="match status" value="1"/>
</dbReference>
<dbReference type="GO" id="GO:0051879">
    <property type="term" value="F:Hsp90 protein binding"/>
    <property type="evidence" value="ECO:0007669"/>
    <property type="project" value="TreeGrafter"/>
</dbReference>
<comment type="caution">
    <text evidence="4">The sequence shown here is derived from an EMBL/GenBank/DDBJ whole genome shotgun (WGS) entry which is preliminary data.</text>
</comment>
<dbReference type="Pfam" id="PF11701">
    <property type="entry name" value="UNC45-central"/>
    <property type="match status" value="1"/>
</dbReference>
<evidence type="ECO:0000256" key="2">
    <source>
        <dbReference type="ARBA" id="ARBA00022490"/>
    </source>
</evidence>
<evidence type="ECO:0000313" key="4">
    <source>
        <dbReference type="EMBL" id="KAF2842198.1"/>
    </source>
</evidence>
<dbReference type="SUPFAM" id="SSF48371">
    <property type="entry name" value="ARM repeat"/>
    <property type="match status" value="2"/>
</dbReference>
<dbReference type="InterPro" id="IPR016024">
    <property type="entry name" value="ARM-type_fold"/>
</dbReference>
<protein>
    <submittedName>
        <fullName evidence="4">CRO1 protein</fullName>
    </submittedName>
</protein>
<dbReference type="Gene3D" id="1.25.10.100">
    <property type="match status" value="1"/>
</dbReference>
<dbReference type="PANTHER" id="PTHR45994:SF1">
    <property type="entry name" value="FI21225P1"/>
    <property type="match status" value="1"/>
</dbReference>
<evidence type="ECO:0000259" key="3">
    <source>
        <dbReference type="Pfam" id="PF11701"/>
    </source>
</evidence>
<proteinExistence type="predicted"/>
<sequence>MTTAEDEKHAEKLADLANNYINSTELIQAARELRQASTIAPDNDAVKDSWKRLQEAESRGPLLRLCESWIANKHENDSNELSKLLSTRQVPEDVAEQAVKIFLEISSSDEATDRITGLILHQLGAKKHVAIQLQKVPTPTFCRLWQRGNESMSSLVSLLLDPNAWSSEEYRVAAQRDVFQLALAQLMEAGLEHPERAMKTISRLLAAESKNLNGLIDSHGFDVILENLDLRLPITLRSQATLATAKLLELSPDTAEELITKYVTKRVAHPTIEGLMLAFSASAAIFPIATAKAANLFLTPGFMEQFVHLVSDRGSQRLEQAALQLLSAACVDKQCREAINKNCKDWLHKISKSSTDSYKANLASLTLVKISGVDFSNSAVDSDSEEEEEDIISKFRNNLVLTADEASKQDSIEGLAYSSLEPKVKENLVKDQSFLKTLIGTLSDLENTKPLMYGGLTIFVNLSAYTPVQTEEQKKLAQLKAYANTSKPSGPHPLDDDSHVTSRCKKLLDVGVVPLLLSHSKRSSPALQGQMLQILLSLSKEQKHRGLMVQQGAVKLLIQICDTISNAQPSSGLSSFSPASSRVAAHALARLLISVNPAHVFSTASALPITSAIRMLVGLLEDDPTQEQRDLLPIFESLLALTNLASTDDNARDTIIRLAWPKIEDLLLANNKHVQRAAIELVCNLMQSPQGVAMYADGSKAAANRLHIMLALTNVDDVAARRAAGGALAVLTGWDAVVDAVIARDGGVRNLLSLCKEENEDLRHRAVVCVRNMVLASDGVGKRAVEKVRTENGVDILKDLLKKTNNQEILGTGVEALKAIV</sequence>
<dbReference type="InterPro" id="IPR024660">
    <property type="entry name" value="UCS_central_dom"/>
</dbReference>
<comment type="subcellular location">
    <subcellularLocation>
        <location evidence="1">Cytoplasm</location>
    </subcellularLocation>
</comment>
<organism evidence="4 5">
    <name type="scientific">Patellaria atrata CBS 101060</name>
    <dbReference type="NCBI Taxonomy" id="1346257"/>
    <lineage>
        <taxon>Eukaryota</taxon>
        <taxon>Fungi</taxon>
        <taxon>Dikarya</taxon>
        <taxon>Ascomycota</taxon>
        <taxon>Pezizomycotina</taxon>
        <taxon>Dothideomycetes</taxon>
        <taxon>Dothideomycetes incertae sedis</taxon>
        <taxon>Patellariales</taxon>
        <taxon>Patellariaceae</taxon>
        <taxon>Patellaria</taxon>
    </lineage>
</organism>
<reference evidence="4" key="1">
    <citation type="journal article" date="2020" name="Stud. Mycol.">
        <title>101 Dothideomycetes genomes: a test case for predicting lifestyles and emergence of pathogens.</title>
        <authorList>
            <person name="Haridas S."/>
            <person name="Albert R."/>
            <person name="Binder M."/>
            <person name="Bloem J."/>
            <person name="Labutti K."/>
            <person name="Salamov A."/>
            <person name="Andreopoulos B."/>
            <person name="Baker S."/>
            <person name="Barry K."/>
            <person name="Bills G."/>
            <person name="Bluhm B."/>
            <person name="Cannon C."/>
            <person name="Castanera R."/>
            <person name="Culley D."/>
            <person name="Daum C."/>
            <person name="Ezra D."/>
            <person name="Gonzalez J."/>
            <person name="Henrissat B."/>
            <person name="Kuo A."/>
            <person name="Liang C."/>
            <person name="Lipzen A."/>
            <person name="Lutzoni F."/>
            <person name="Magnuson J."/>
            <person name="Mondo S."/>
            <person name="Nolan M."/>
            <person name="Ohm R."/>
            <person name="Pangilinan J."/>
            <person name="Park H.-J."/>
            <person name="Ramirez L."/>
            <person name="Alfaro M."/>
            <person name="Sun H."/>
            <person name="Tritt A."/>
            <person name="Yoshinaga Y."/>
            <person name="Zwiers L.-H."/>
            <person name="Turgeon B."/>
            <person name="Goodwin S."/>
            <person name="Spatafora J."/>
            <person name="Crous P."/>
            <person name="Grigoriev I."/>
        </authorList>
    </citation>
    <scope>NUCLEOTIDE SEQUENCE</scope>
    <source>
        <strain evidence="4">CBS 101060</strain>
    </source>
</reference>
<evidence type="ECO:0000313" key="5">
    <source>
        <dbReference type="Proteomes" id="UP000799429"/>
    </source>
</evidence>
<keyword evidence="2" id="KW-0963">Cytoplasm</keyword>